<dbReference type="AlphaFoldDB" id="A0A9W4XK17"/>
<reference evidence="2" key="1">
    <citation type="submission" date="2023-01" db="EMBL/GenBank/DDBJ databases">
        <authorList>
            <person name="Van Ghelder C."/>
            <person name="Rancurel C."/>
        </authorList>
    </citation>
    <scope>NUCLEOTIDE SEQUENCE</scope>
    <source>
        <strain evidence="2">CNCM I-4278</strain>
    </source>
</reference>
<sequence length="682" mass="77185">MLALWSRVTRAPGTCRCISCGSTNAALATRASTRATSLLGAPTSTFIYTSIFTVGLAIDAKTKQRRNEQWDTAFEQLHDEIGRLPVNDRKLRSTANSIEAMLSSGIDMDVVHQVAGMELVEGGEEFHDIPQPEVDINHILEGVWDYMPFDTRFPSGPNQNLPWPANTGQELIRYHLPPQSLWSLDHMRWTAVRKRQIWKKLAMQELAIGELIHALLAQASESRLTEKAFASLSPVIRDIVLLDPRENVGARHHIRENMDRLAIIERTASPEEIGDIKAKIKGPGIPSYHQDRDGDFYEITMQMNAAIRKLFDEIPRGNDKYYENQLSLMLARVCHNLLISSAAPDLQTFNILLTGFKRNRLPELVSHVIKTFDRCKIRPNEISCAVILDHYAETDNPDAFSKYVARMRGGYNALMLARPDININERGQNRLIRVNEDKVYQKIHPTPLVFNSLMLGVLRFAGFDRAVDIYFEMKEDGWGLDTLGLSHFLSDCVKRADWNGGVLIWEEISSIKQKIKESHMIKAYADMISLCSVTGNTVAFNHLLNEVVRRGYDRKRIMKSVMAAERRYENGSKVSSAPAWAADNLLIVMSDFMQPDKQDIEDVDSFPEDAQQSEQYPEENGAADAAVNQSTGVEQPLPPALSPEETWNIWLQHELGETPLDDSTPTRNDDLPSFNFDKEKKH</sequence>
<protein>
    <recommendedName>
        <fullName evidence="4">Pentatricopeptide repeat protein</fullName>
    </recommendedName>
</protein>
<evidence type="ECO:0000313" key="2">
    <source>
        <dbReference type="EMBL" id="CAI6251793.1"/>
    </source>
</evidence>
<feature type="region of interest" description="Disordered" evidence="1">
    <location>
        <begin position="606"/>
        <end position="682"/>
    </location>
</feature>
<dbReference type="Proteomes" id="UP001152607">
    <property type="component" value="Unassembled WGS sequence"/>
</dbReference>
<accession>A0A9W4XK17</accession>
<gene>
    <name evidence="2" type="ORF">PDIGIT_LOCUS999</name>
</gene>
<dbReference type="InterPro" id="IPR011990">
    <property type="entry name" value="TPR-like_helical_dom_sf"/>
</dbReference>
<evidence type="ECO:0000313" key="3">
    <source>
        <dbReference type="Proteomes" id="UP001152607"/>
    </source>
</evidence>
<proteinExistence type="predicted"/>
<organism evidence="2 3">
    <name type="scientific">Periconia digitata</name>
    <dbReference type="NCBI Taxonomy" id="1303443"/>
    <lineage>
        <taxon>Eukaryota</taxon>
        <taxon>Fungi</taxon>
        <taxon>Dikarya</taxon>
        <taxon>Ascomycota</taxon>
        <taxon>Pezizomycotina</taxon>
        <taxon>Dothideomycetes</taxon>
        <taxon>Pleosporomycetidae</taxon>
        <taxon>Pleosporales</taxon>
        <taxon>Massarineae</taxon>
        <taxon>Periconiaceae</taxon>
        <taxon>Periconia</taxon>
    </lineage>
</organism>
<evidence type="ECO:0008006" key="4">
    <source>
        <dbReference type="Google" id="ProtNLM"/>
    </source>
</evidence>
<dbReference type="OrthoDB" id="185373at2759"/>
<comment type="caution">
    <text evidence="2">The sequence shown here is derived from an EMBL/GenBank/DDBJ whole genome shotgun (WGS) entry which is preliminary data.</text>
</comment>
<keyword evidence="3" id="KW-1185">Reference proteome</keyword>
<evidence type="ECO:0000256" key="1">
    <source>
        <dbReference type="SAM" id="MobiDB-lite"/>
    </source>
</evidence>
<dbReference type="PANTHER" id="PTHR47939">
    <property type="entry name" value="MEMBRANE-ASSOCIATED SALT-INDUCIBLE PROTEIN-LIKE"/>
    <property type="match status" value="1"/>
</dbReference>
<dbReference type="EMBL" id="CAOQHR010000001">
    <property type="protein sequence ID" value="CAI6251793.1"/>
    <property type="molecule type" value="Genomic_DNA"/>
</dbReference>
<dbReference type="InterPro" id="IPR050667">
    <property type="entry name" value="PPR-containing_protein"/>
</dbReference>
<name>A0A9W4XK17_9PLEO</name>
<dbReference type="Gene3D" id="1.25.40.10">
    <property type="entry name" value="Tetratricopeptide repeat domain"/>
    <property type="match status" value="2"/>
</dbReference>
<dbReference type="PANTHER" id="PTHR47939:SF5">
    <property type="entry name" value="PENTACOTRIPEPTIDE-REPEAT REGION OF PRORP DOMAIN-CONTAINING PROTEIN"/>
    <property type="match status" value="1"/>
</dbReference>